<protein>
    <submittedName>
        <fullName evidence="1">SMI1/KNR4 family protein</fullName>
    </submittedName>
</protein>
<organism evidence="1 2">
    <name type="scientific">Streptomyces mirabilis</name>
    <dbReference type="NCBI Taxonomy" id="68239"/>
    <lineage>
        <taxon>Bacteria</taxon>
        <taxon>Bacillati</taxon>
        <taxon>Actinomycetota</taxon>
        <taxon>Actinomycetes</taxon>
        <taxon>Kitasatosporales</taxon>
        <taxon>Streptomycetaceae</taxon>
        <taxon>Streptomyces</taxon>
    </lineage>
</organism>
<sequence>MVEHPGVAALTQIMSPDHGADEQVDWAFAEATWNVRFPTDYKAFMSVYGGGSINGEAGVLLPVPTEGIQWDPGDMAGETENARHGWEMEGGRAALDVDPAHILAWGITSGLDILCWLTEDSDPDRWPVLVHGRHTSPTFTVHPFGMVEFLRRLVHEDYDGWSSWPISIGGELWNCSAEA</sequence>
<dbReference type="EMBL" id="JARAKF010000001">
    <property type="protein sequence ID" value="MDU9000145.1"/>
    <property type="molecule type" value="Genomic_DNA"/>
</dbReference>
<dbReference type="Gene3D" id="3.40.1580.10">
    <property type="entry name" value="SMI1/KNR4-like"/>
    <property type="match status" value="1"/>
</dbReference>
<gene>
    <name evidence="1" type="ORF">PU648_49090</name>
</gene>
<evidence type="ECO:0000313" key="1">
    <source>
        <dbReference type="EMBL" id="MDU9000145.1"/>
    </source>
</evidence>
<comment type="caution">
    <text evidence="1">The sequence shown here is derived from an EMBL/GenBank/DDBJ whole genome shotgun (WGS) entry which is preliminary data.</text>
</comment>
<evidence type="ECO:0000313" key="2">
    <source>
        <dbReference type="Proteomes" id="UP001257627"/>
    </source>
</evidence>
<dbReference type="Pfam" id="PF14568">
    <property type="entry name" value="SUKH_6"/>
    <property type="match status" value="1"/>
</dbReference>
<dbReference type="SUPFAM" id="SSF160631">
    <property type="entry name" value="SMI1/KNR4-like"/>
    <property type="match status" value="1"/>
</dbReference>
<keyword evidence="2" id="KW-1185">Reference proteome</keyword>
<accession>A0ABU3V2C7</accession>
<dbReference type="RefSeq" id="WP_316736840.1">
    <property type="nucleotide sequence ID" value="NZ_JARAKF010000001.1"/>
</dbReference>
<dbReference type="Proteomes" id="UP001257627">
    <property type="component" value="Unassembled WGS sequence"/>
</dbReference>
<name>A0ABU3V2C7_9ACTN</name>
<dbReference type="InterPro" id="IPR037883">
    <property type="entry name" value="Knr4/Smi1-like_sf"/>
</dbReference>
<reference evidence="1 2" key="1">
    <citation type="submission" date="2023-02" db="EMBL/GenBank/DDBJ databases">
        <authorList>
            <person name="Maleckis M."/>
        </authorList>
    </citation>
    <scope>NUCLEOTIDE SEQUENCE [LARGE SCALE GENOMIC DNA]</scope>
    <source>
        <strain evidence="1 2">P8-A2</strain>
    </source>
</reference>
<proteinExistence type="predicted"/>